<dbReference type="Pfam" id="PF07883">
    <property type="entry name" value="Cupin_2"/>
    <property type="match status" value="1"/>
</dbReference>
<reference evidence="4" key="1">
    <citation type="submission" date="2016-10" db="EMBL/GenBank/DDBJ databases">
        <authorList>
            <person name="Varghese N."/>
            <person name="Submissions S."/>
        </authorList>
    </citation>
    <scope>NUCLEOTIDE SEQUENCE [LARGE SCALE GENOMIC DNA]</scope>
    <source>
        <strain evidence="4">IBRC-M 10760</strain>
    </source>
</reference>
<keyword evidence="4" id="KW-1185">Reference proteome</keyword>
<dbReference type="InterPro" id="IPR011051">
    <property type="entry name" value="RmlC_Cupin_sf"/>
</dbReference>
<dbReference type="InterPro" id="IPR052538">
    <property type="entry name" value="Flavonoid_dioxygenase-like"/>
</dbReference>
<dbReference type="Proteomes" id="UP000199076">
    <property type="component" value="Unassembled WGS sequence"/>
</dbReference>
<sequence>MKGDIYRLFQRVKERGRAVTPNRLSVEAGCMKRTRVDSDRWFDVLEETETAQAAVMTLSPGQSTGGPDNHHEKSDQWLYVIEGEGRAIVEGEPVALQAGDLVCIEAGETHEIENTGDRPQKTLSLYVPPRSYD</sequence>
<dbReference type="InterPro" id="IPR014710">
    <property type="entry name" value="RmlC-like_jellyroll"/>
</dbReference>
<feature type="domain" description="Cupin type-2" evidence="2">
    <location>
        <begin position="55"/>
        <end position="125"/>
    </location>
</feature>
<evidence type="ECO:0000259" key="2">
    <source>
        <dbReference type="Pfam" id="PF07883"/>
    </source>
</evidence>
<dbReference type="SUPFAM" id="SSF51182">
    <property type="entry name" value="RmlC-like cupins"/>
    <property type="match status" value="1"/>
</dbReference>
<feature type="region of interest" description="Disordered" evidence="1">
    <location>
        <begin position="113"/>
        <end position="133"/>
    </location>
</feature>
<dbReference type="STRING" id="660518.SAMN05216218_10625"/>
<dbReference type="PANTHER" id="PTHR43346:SF1">
    <property type="entry name" value="QUERCETIN 2,3-DIOXYGENASE-RELATED"/>
    <property type="match status" value="1"/>
</dbReference>
<accession>A0A1G7KTQ9</accession>
<proteinExistence type="predicted"/>
<dbReference type="Gene3D" id="2.60.120.10">
    <property type="entry name" value="Jelly Rolls"/>
    <property type="match status" value="1"/>
</dbReference>
<dbReference type="EMBL" id="FNBK01000006">
    <property type="protein sequence ID" value="SDF40511.1"/>
    <property type="molecule type" value="Genomic_DNA"/>
</dbReference>
<gene>
    <name evidence="3" type="ORF">SAMN05216218_10625</name>
</gene>
<evidence type="ECO:0000256" key="1">
    <source>
        <dbReference type="SAM" id="MobiDB-lite"/>
    </source>
</evidence>
<dbReference type="PANTHER" id="PTHR43346">
    <property type="entry name" value="LIGAND BINDING DOMAIN PROTEIN, PUTATIVE (AFU_ORTHOLOGUE AFUA_6G14370)-RELATED"/>
    <property type="match status" value="1"/>
</dbReference>
<dbReference type="AlphaFoldDB" id="A0A1G7KTQ9"/>
<name>A0A1G7KTQ9_9EURY</name>
<evidence type="ECO:0000313" key="4">
    <source>
        <dbReference type="Proteomes" id="UP000199076"/>
    </source>
</evidence>
<dbReference type="InterPro" id="IPR013096">
    <property type="entry name" value="Cupin_2"/>
</dbReference>
<evidence type="ECO:0000313" key="3">
    <source>
        <dbReference type="EMBL" id="SDF40511.1"/>
    </source>
</evidence>
<organism evidence="3 4">
    <name type="scientific">Halorientalis regularis</name>
    <dbReference type="NCBI Taxonomy" id="660518"/>
    <lineage>
        <taxon>Archaea</taxon>
        <taxon>Methanobacteriati</taxon>
        <taxon>Methanobacteriota</taxon>
        <taxon>Stenosarchaea group</taxon>
        <taxon>Halobacteria</taxon>
        <taxon>Halobacteriales</taxon>
        <taxon>Haloarculaceae</taxon>
        <taxon>Halorientalis</taxon>
    </lineage>
</organism>
<protein>
    <submittedName>
        <fullName evidence="3">Cupin domain-containing protein</fullName>
    </submittedName>
</protein>